<reference evidence="1" key="1">
    <citation type="submission" date="2021-04" db="EMBL/GenBank/DDBJ databases">
        <title>Phylogenetic analysis of Acidobacteriaceae.</title>
        <authorList>
            <person name="Qiu L."/>
            <person name="Zhang Q."/>
        </authorList>
    </citation>
    <scope>NUCLEOTIDE SEQUENCE</scope>
    <source>
        <strain evidence="1">DSM 25168</strain>
    </source>
</reference>
<dbReference type="Proteomes" id="UP001059380">
    <property type="component" value="Chromosome"/>
</dbReference>
<proteinExistence type="predicted"/>
<gene>
    <name evidence="1" type="ORF">MOP44_01400</name>
</gene>
<name>A0A9J7BS58_9BACT</name>
<dbReference type="InterPro" id="IPR024501">
    <property type="entry name" value="DUF3141"/>
</dbReference>
<evidence type="ECO:0000313" key="1">
    <source>
        <dbReference type="EMBL" id="UWZ84602.1"/>
    </source>
</evidence>
<dbReference type="Pfam" id="PF11339">
    <property type="entry name" value="DUF3141"/>
    <property type="match status" value="1"/>
</dbReference>
<organism evidence="1 2">
    <name type="scientific">Occallatibacter riparius</name>
    <dbReference type="NCBI Taxonomy" id="1002689"/>
    <lineage>
        <taxon>Bacteria</taxon>
        <taxon>Pseudomonadati</taxon>
        <taxon>Acidobacteriota</taxon>
        <taxon>Terriglobia</taxon>
        <taxon>Terriglobales</taxon>
        <taxon>Acidobacteriaceae</taxon>
        <taxon>Occallatibacter</taxon>
    </lineage>
</organism>
<dbReference type="PANTHER" id="PTHR36837">
    <property type="entry name" value="POLY(3-HYDROXYALKANOATE) POLYMERASE SUBUNIT PHAC"/>
    <property type="match status" value="1"/>
</dbReference>
<protein>
    <submittedName>
        <fullName evidence="1">DUF3141 domain-containing protein</fullName>
    </submittedName>
</protein>
<dbReference type="PANTHER" id="PTHR36837:SF2">
    <property type="entry name" value="POLY(3-HYDROXYALKANOATE) POLYMERASE SUBUNIT PHAC"/>
    <property type="match status" value="1"/>
</dbReference>
<dbReference type="InterPro" id="IPR029058">
    <property type="entry name" value="AB_hydrolase_fold"/>
</dbReference>
<dbReference type="AlphaFoldDB" id="A0A9J7BS58"/>
<dbReference type="Gene3D" id="3.40.50.1820">
    <property type="entry name" value="alpha/beta hydrolase"/>
    <property type="match status" value="1"/>
</dbReference>
<accession>A0A9J7BS58</accession>
<evidence type="ECO:0000313" key="2">
    <source>
        <dbReference type="Proteomes" id="UP001059380"/>
    </source>
</evidence>
<keyword evidence="2" id="KW-1185">Reference proteome</keyword>
<sequence length="763" mass="86622">MTDPSEFLARFSDTTDKTTQLFAKRLQTATQRFNEHVNEVRKDLFDLQQKTALPSDFFQQWTQYTTDFAQRWILYWDTLRQRGDNFIAHEQAGKPPVLHFDYELIVDARTFDRPANYALLRLLPPAGVTTDPKRRPYIIIDPRAGHGPGIGGFKDDSQAGVAMRDGHPVYFVMFYPKPVPGQTLLDVCAAEKRFVRKVRELHPHSAKPVVIGNCQGGWAAMMLAASDPDSVGPLVINGAPMSYWGGSWSEGEGENPMRYSGGLLGGSWLSSFVADLGDGIFDGANLVLNFEDLNPANTFWDKYYNLFANVDNEPERFLDFERWWGGYSLLNKQEIEWIVQNLFVGNRIWSGSKTDLGGMTFDLRDIKSPIILFASMGDNITPPQQAFNWIADIYHSTDEIKARGHVIIGLVHKSIGHLGIFVSGKVAKKEYTEIVSVLKTIEMLPPGIYGMHIIESKDEDGKPQYDVEFIEHSLEDITDRLNRFKRQDERPFQAVADISEFNQRAYDLFLSPIVKSWSNQYTAMMGRLFHPMRFQRWAISNLNPWLWWLEPAADKVKENRQPVASDQELRKFERGFSDLISASLDYYRDVRDAASEAMFFQTYGSLVSHKPQADVSQQSSDDDLTASERIAKAVSQGGYAEAIARAGYLLSARGKPLPLAQFELKKKLIAKYGHLIPKVTPEQMRIIRGNQEVICRHAPQRALKTLPLLLSTPTDQENFLTLIEAVVDDYSATFGMTEEQSTMLQRIRDVLHVPEQTPELARV</sequence>
<dbReference type="KEGG" id="orp:MOP44_01400"/>
<dbReference type="EMBL" id="CP093313">
    <property type="protein sequence ID" value="UWZ84602.1"/>
    <property type="molecule type" value="Genomic_DNA"/>
</dbReference>
<dbReference type="RefSeq" id="WP_260794108.1">
    <property type="nucleotide sequence ID" value="NZ_CP093313.1"/>
</dbReference>
<dbReference type="SUPFAM" id="SSF53474">
    <property type="entry name" value="alpha/beta-Hydrolases"/>
    <property type="match status" value="1"/>
</dbReference>
<dbReference type="InterPro" id="IPR051321">
    <property type="entry name" value="PHA/PHB_synthase"/>
</dbReference>